<accession>A0A4Y9AGM7</accession>
<dbReference type="Proteomes" id="UP000298484">
    <property type="component" value="Unassembled WGS sequence"/>
</dbReference>
<reference evidence="1 2" key="1">
    <citation type="submission" date="2019-03" db="EMBL/GenBank/DDBJ databases">
        <title>Genome sequence of Lentibacillus salicampi ATCC BAA-719.</title>
        <authorList>
            <person name="Maclea K.S."/>
            <person name="Simoes Junior M."/>
        </authorList>
    </citation>
    <scope>NUCLEOTIDE SEQUENCE [LARGE SCALE GENOMIC DNA]</scope>
    <source>
        <strain evidence="1 2">ATCC BAA-719</strain>
    </source>
</reference>
<evidence type="ECO:0000313" key="1">
    <source>
        <dbReference type="EMBL" id="TFJ94130.1"/>
    </source>
</evidence>
<dbReference type="RefSeq" id="WP_135108445.1">
    <property type="nucleotide sequence ID" value="NZ_SRHY01000002.1"/>
</dbReference>
<proteinExistence type="predicted"/>
<dbReference type="AlphaFoldDB" id="A0A4Y9AGM7"/>
<gene>
    <name evidence="1" type="ORF">E4U82_02390</name>
</gene>
<organism evidence="1 2">
    <name type="scientific">Lentibacillus salicampi</name>
    <dbReference type="NCBI Taxonomy" id="175306"/>
    <lineage>
        <taxon>Bacteria</taxon>
        <taxon>Bacillati</taxon>
        <taxon>Bacillota</taxon>
        <taxon>Bacilli</taxon>
        <taxon>Bacillales</taxon>
        <taxon>Bacillaceae</taxon>
        <taxon>Lentibacillus</taxon>
    </lineage>
</organism>
<comment type="caution">
    <text evidence="1">The sequence shown here is derived from an EMBL/GenBank/DDBJ whole genome shotgun (WGS) entry which is preliminary data.</text>
</comment>
<sequence>MQLQQFVTDTIETLGGMVMPVEYALCDVLIPEAYTVYFQNKTELKLSFDYEVAQENPDSEFVTFGSYVLEQLLTLVHEQAKSTLRYAEVDRLELGNPQKKIKAYLQDEQGKTAIESERSVIGVWVVFQYHTALVTDEKLENKDQVWINTLTNEVDPVMKEKQDYIMYQQQAVYTYPVPVKPDMETALREATSYMTEKSNQEKDAQVDEHRIATDIDRINHYYDALVAENDKRANRKGQSEAKREEIRAKTETIKLERDKQLEEIYNKANGTVEVSLENAIIYFVPLLEYAISREFRGNQSHLMLYFNPVTKAFFKKPDEV</sequence>
<protein>
    <submittedName>
        <fullName evidence="1">Uncharacterized protein</fullName>
    </submittedName>
</protein>
<keyword evidence="2" id="KW-1185">Reference proteome</keyword>
<evidence type="ECO:0000313" key="2">
    <source>
        <dbReference type="Proteomes" id="UP000298484"/>
    </source>
</evidence>
<name>A0A4Y9AGM7_9BACI</name>
<dbReference type="EMBL" id="SRHY01000002">
    <property type="protein sequence ID" value="TFJ94130.1"/>
    <property type="molecule type" value="Genomic_DNA"/>
</dbReference>
<dbReference type="OrthoDB" id="1949859at2"/>